<gene>
    <name evidence="1" type="ORF">PT015_10460</name>
</gene>
<dbReference type="RefSeq" id="WP_285190544.1">
    <property type="nucleotide sequence ID" value="NZ_CP126981.1"/>
</dbReference>
<sequence length="153" mass="16154">MQHHADYSAPPPNCAGRCVSDRLAMTALLLDNYASIAGGLAQIDGGAWQNVTVTDDLPVQLQFPVFAVIEAGGVPSGVYTLLFEVIDPSGEVKALSSLALVVDEPAQLVRVPCAFNLTAHVDNFGIWSLVVRSELDELAAIDLMIKPPDPDGG</sequence>
<name>A0ABY8W1S5_9MYCO</name>
<evidence type="ECO:0000313" key="1">
    <source>
        <dbReference type="EMBL" id="WIM89803.1"/>
    </source>
</evidence>
<evidence type="ECO:0000313" key="2">
    <source>
        <dbReference type="Proteomes" id="UP001236585"/>
    </source>
</evidence>
<reference evidence="1 2" key="1">
    <citation type="journal article" date="2023" name="Microbiol. Resour. Announc.">
        <title>Complete Genome Sequence of Mycobacterium wuenschmanii, a novel Nontuberculous Mycobacterium Isolated from a captive population of Amazon Milk Frogs.</title>
        <authorList>
            <person name="Hicks J."/>
            <person name="Zeineldin M."/>
            <person name="Ward H."/>
            <person name="Wuenschmann A."/>
            <person name="Camp P."/>
            <person name="Farrell D."/>
            <person name="Lehman K."/>
            <person name="Thacker T."/>
            <person name="Cuthbert E."/>
        </authorList>
    </citation>
    <scope>NUCLEOTIDE SEQUENCE [LARGE SCALE GENOMIC DNA]</scope>
    <source>
        <strain evidence="1 2">Wuenschmanii</strain>
    </source>
</reference>
<organism evidence="1 2">
    <name type="scientific">Candidatus Mycobacterium wuenschmannii</name>
    <dbReference type="NCBI Taxonomy" id="3027808"/>
    <lineage>
        <taxon>Bacteria</taxon>
        <taxon>Bacillati</taxon>
        <taxon>Actinomycetota</taxon>
        <taxon>Actinomycetes</taxon>
        <taxon>Mycobacteriales</taxon>
        <taxon>Mycobacteriaceae</taxon>
        <taxon>Mycobacterium</taxon>
    </lineage>
</organism>
<accession>A0ABY8W1S5</accession>
<dbReference type="EMBL" id="CP126981">
    <property type="protein sequence ID" value="WIM89803.1"/>
    <property type="molecule type" value="Genomic_DNA"/>
</dbReference>
<dbReference type="Proteomes" id="UP001236585">
    <property type="component" value="Chromosome"/>
</dbReference>
<proteinExistence type="predicted"/>
<protein>
    <submittedName>
        <fullName evidence="1">Uncharacterized protein</fullName>
    </submittedName>
</protein>
<keyword evidence="2" id="KW-1185">Reference proteome</keyword>